<dbReference type="Gene3D" id="3.90.640.10">
    <property type="entry name" value="Actin, Chain A, domain 4"/>
    <property type="match status" value="1"/>
</dbReference>
<keyword evidence="4" id="KW-1185">Reference proteome</keyword>
<dbReference type="PRINTS" id="PR00190">
    <property type="entry name" value="ACTIN"/>
</dbReference>
<dbReference type="OrthoDB" id="6723781at2759"/>
<dbReference type="InterPro" id="IPR004000">
    <property type="entry name" value="Actin"/>
</dbReference>
<evidence type="ECO:0000313" key="3">
    <source>
        <dbReference type="EMBL" id="KAF7286816.1"/>
    </source>
</evidence>
<protein>
    <recommendedName>
        <fullName evidence="5">Actin</fullName>
    </recommendedName>
</protein>
<dbReference type="Pfam" id="PF00022">
    <property type="entry name" value="Actin"/>
    <property type="match status" value="2"/>
</dbReference>
<dbReference type="EMBL" id="JAACXV010000020">
    <property type="protein sequence ID" value="KAF7286816.1"/>
    <property type="molecule type" value="Genomic_DNA"/>
</dbReference>
<comment type="caution">
    <text evidence="3">The sequence shown here is derived from an EMBL/GenBank/DDBJ whole genome shotgun (WGS) entry which is preliminary data.</text>
</comment>
<evidence type="ECO:0000256" key="1">
    <source>
        <dbReference type="ARBA" id="ARBA00006752"/>
    </source>
</evidence>
<dbReference type="AlphaFoldDB" id="A0A834MLC1"/>
<organism evidence="3 4">
    <name type="scientific">Rhynchophorus ferrugineus</name>
    <name type="common">Red palm weevil</name>
    <name type="synonym">Curculio ferrugineus</name>
    <dbReference type="NCBI Taxonomy" id="354439"/>
    <lineage>
        <taxon>Eukaryota</taxon>
        <taxon>Metazoa</taxon>
        <taxon>Ecdysozoa</taxon>
        <taxon>Arthropoda</taxon>
        <taxon>Hexapoda</taxon>
        <taxon>Insecta</taxon>
        <taxon>Pterygota</taxon>
        <taxon>Neoptera</taxon>
        <taxon>Endopterygota</taxon>
        <taxon>Coleoptera</taxon>
        <taxon>Polyphaga</taxon>
        <taxon>Cucujiformia</taxon>
        <taxon>Curculionidae</taxon>
        <taxon>Dryophthorinae</taxon>
        <taxon>Rhynchophorus</taxon>
    </lineage>
</organism>
<sequence>MSISCYLHTSVYVNTHTREIYTTNKRLYRNCQLTMMKPTVVIDLGTGRTKAGLAEEEYPSCNIPTVISADDSYIVGDEALQQGHYVYPLKHGVIQNFDHMEILFDHIFEKELHIQPEGHPILLTQIPKNPQKDKERLAEMIFEKYDAPALYEEVNSVLTFYSSGRPAGLIVESGHGVTSVVPILSGYAISEAIMRLDIGGRDIDKYLVKLLVDKSYYNIRPEEAQLIKENMCSIPDSKQLIDEKEIYVLPDGTDILLGDEKYHAGDPLFDPALIEQYDCPGIHEMVFQSIFKCGLDLRREFANNIILSGGNTLFNGFENKLKQEVEARVPQSMKVNVVADKDRLYYVWRGGSILGSLSTFCKNICVSRQEYEEFGMPIVRKKCNGL</sequence>
<name>A0A834MLC1_RHYFE</name>
<dbReference type="SUPFAM" id="SSF53067">
    <property type="entry name" value="Actin-like ATPase domain"/>
    <property type="match status" value="2"/>
</dbReference>
<evidence type="ECO:0000256" key="2">
    <source>
        <dbReference type="RuleBase" id="RU000487"/>
    </source>
</evidence>
<dbReference type="SMART" id="SM00268">
    <property type="entry name" value="ACTIN"/>
    <property type="match status" value="1"/>
</dbReference>
<reference evidence="3" key="1">
    <citation type="submission" date="2020-08" db="EMBL/GenBank/DDBJ databases">
        <title>Genome sequencing and assembly of the red palm weevil Rhynchophorus ferrugineus.</title>
        <authorList>
            <person name="Dias G.B."/>
            <person name="Bergman C.M."/>
            <person name="Manee M."/>
        </authorList>
    </citation>
    <scope>NUCLEOTIDE SEQUENCE</scope>
    <source>
        <strain evidence="3">AA-2017</strain>
        <tissue evidence="3">Whole larva</tissue>
    </source>
</reference>
<comment type="similarity">
    <text evidence="1 2">Belongs to the actin family.</text>
</comment>
<accession>A0A834MLC1</accession>
<proteinExistence type="inferred from homology"/>
<dbReference type="PANTHER" id="PTHR11937">
    <property type="entry name" value="ACTIN"/>
    <property type="match status" value="1"/>
</dbReference>
<dbReference type="Proteomes" id="UP000625711">
    <property type="component" value="Unassembled WGS sequence"/>
</dbReference>
<evidence type="ECO:0000313" key="4">
    <source>
        <dbReference type="Proteomes" id="UP000625711"/>
    </source>
</evidence>
<evidence type="ECO:0008006" key="5">
    <source>
        <dbReference type="Google" id="ProtNLM"/>
    </source>
</evidence>
<gene>
    <name evidence="3" type="ORF">GWI33_003873</name>
</gene>
<dbReference type="Gene3D" id="3.30.420.40">
    <property type="match status" value="2"/>
</dbReference>
<dbReference type="FunFam" id="3.30.420.40:FF:000050">
    <property type="entry name" value="Actin, alpha skeletal muscle"/>
    <property type="match status" value="1"/>
</dbReference>
<dbReference type="InterPro" id="IPR043129">
    <property type="entry name" value="ATPase_NBD"/>
</dbReference>